<accession>A0A9N8ELH4</accession>
<name>A0A9N8ELH4_9STRA</name>
<proteinExistence type="predicted"/>
<comment type="caution">
    <text evidence="1">The sequence shown here is derived from an EMBL/GenBank/DDBJ whole genome shotgun (WGS) entry which is preliminary data.</text>
</comment>
<evidence type="ECO:0000313" key="1">
    <source>
        <dbReference type="EMBL" id="CAB9523416.1"/>
    </source>
</evidence>
<keyword evidence="2" id="KW-1185">Reference proteome</keyword>
<organism evidence="1 2">
    <name type="scientific">Seminavis robusta</name>
    <dbReference type="NCBI Taxonomy" id="568900"/>
    <lineage>
        <taxon>Eukaryota</taxon>
        <taxon>Sar</taxon>
        <taxon>Stramenopiles</taxon>
        <taxon>Ochrophyta</taxon>
        <taxon>Bacillariophyta</taxon>
        <taxon>Bacillariophyceae</taxon>
        <taxon>Bacillariophycidae</taxon>
        <taxon>Naviculales</taxon>
        <taxon>Naviculaceae</taxon>
        <taxon>Seminavis</taxon>
    </lineage>
</organism>
<sequence>MADMEINDTAFSAKIFKGVIVVDYQLQEISTRSSRLPPISNKPLLLPFARFMSPTILWDSPRGAIPPKVSTKTNHPRLVLCLRRTKTTNGCTLQRMTVSQMGEETLLDNIIQNAHLPLQEAGFPDDEIVIVKNYDNDKQGNAIQ</sequence>
<dbReference type="EMBL" id="CAICTM010001412">
    <property type="protein sequence ID" value="CAB9523416.1"/>
    <property type="molecule type" value="Genomic_DNA"/>
</dbReference>
<evidence type="ECO:0000313" key="2">
    <source>
        <dbReference type="Proteomes" id="UP001153069"/>
    </source>
</evidence>
<dbReference type="AlphaFoldDB" id="A0A9N8ELH4"/>
<dbReference type="Proteomes" id="UP001153069">
    <property type="component" value="Unassembled WGS sequence"/>
</dbReference>
<reference evidence="1" key="1">
    <citation type="submission" date="2020-06" db="EMBL/GenBank/DDBJ databases">
        <authorList>
            <consortium name="Plant Systems Biology data submission"/>
        </authorList>
    </citation>
    <scope>NUCLEOTIDE SEQUENCE</scope>
    <source>
        <strain evidence="1">D6</strain>
    </source>
</reference>
<gene>
    <name evidence="1" type="ORF">SEMRO_1414_G270610.1</name>
</gene>
<protein>
    <submittedName>
        <fullName evidence="1">Uncharacterized protein</fullName>
    </submittedName>
</protein>